<evidence type="ECO:0000256" key="3">
    <source>
        <dbReference type="PROSITE-ProRule" id="PRU00221"/>
    </source>
</evidence>
<dbReference type="InterPro" id="IPR001680">
    <property type="entry name" value="WD40_rpt"/>
</dbReference>
<keyword evidence="1 3" id="KW-0853">WD repeat</keyword>
<dbReference type="Gene3D" id="2.130.10.10">
    <property type="entry name" value="YVTN repeat-like/Quinoprotein amine dehydrogenase"/>
    <property type="match status" value="3"/>
</dbReference>
<dbReference type="PROSITE" id="PS50294">
    <property type="entry name" value="WD_REPEATS_REGION"/>
    <property type="match status" value="1"/>
</dbReference>
<dbReference type="EMBL" id="BAAALF010000001">
    <property type="protein sequence ID" value="GAA1214748.1"/>
    <property type="molecule type" value="Genomic_DNA"/>
</dbReference>
<evidence type="ECO:0000313" key="6">
    <source>
        <dbReference type="Proteomes" id="UP001500037"/>
    </source>
</evidence>
<evidence type="ECO:0000256" key="2">
    <source>
        <dbReference type="ARBA" id="ARBA00022737"/>
    </source>
</evidence>
<dbReference type="InterPro" id="IPR011047">
    <property type="entry name" value="Quinoprotein_ADH-like_sf"/>
</dbReference>
<keyword evidence="2" id="KW-0677">Repeat</keyword>
<dbReference type="InterPro" id="IPR020472">
    <property type="entry name" value="WD40_PAC1"/>
</dbReference>
<dbReference type="SUPFAM" id="SSF50998">
    <property type="entry name" value="Quinoprotein alcohol dehydrogenase-like"/>
    <property type="match status" value="1"/>
</dbReference>
<sequence length="707" mass="73827">MSSDSRSDGPGREVTAVGGGLTDPAWLVHAEPERVVAALDGAVGPEEVLAAAVYRASGHLHRDAGARVRRQVLALDAARYGDRELAAGLADVTIDQDAPDPWVVRWATGTGLDSRLRYAWPAPAEVGVVATVVLEGRGLAVAGCEDGTLHWWDPATGEKLGTVVADHTGEVRALVAAAVDGRPVAVTAGSDGTVRVWDLDAGEEVARYHPDGDSRVTALALARVEGRPVVVGCGTDGTVRMWDPAARARGGELPVIRAGIAGALAAAEVDGRPVAVTGHNQGAIRTWDLITGREFGARGDHTEDLRSGSESSGEGGGGGTGRVCGTMQLEARTRLLATDPTFASPLAVSANAHEAYLWDLATGERVGEPLPGFWFAQAAALTVCQGRPAALVAFDRSGPVELLDLSARKSLHPPLTGHHRTVRAVATAVVRGRHLAVTGGEDRSVRIWDLDGEREPTSRPTGPEEPVRKLTTAVLDGRPVMLTYGSDTRVRIRDLDGGGQLGEPVSGPINGLERLTVGTVDGRPTLITRDRARAVRIWDLGTRDQLHGRSTSEYASLSITFFAAVGGRFVGVTSEGRVWDLTASAWIGVQPKQWGALALTTVGGRDLVLTGRGAQEVRLWDLATGEPVGPPLTGHGIRVLAGAVGMLDGRLVAAAGAEDGAVRVWDATTGRPLGTYAFPAGVSALEVTPDGRLVVGFGPDIAVLAHR</sequence>
<organism evidence="5 6">
    <name type="scientific">Kitasatospora nipponensis</name>
    <dbReference type="NCBI Taxonomy" id="258049"/>
    <lineage>
        <taxon>Bacteria</taxon>
        <taxon>Bacillati</taxon>
        <taxon>Actinomycetota</taxon>
        <taxon>Actinomycetes</taxon>
        <taxon>Kitasatosporales</taxon>
        <taxon>Streptomycetaceae</taxon>
        <taxon>Kitasatospora</taxon>
    </lineage>
</organism>
<dbReference type="Proteomes" id="UP001500037">
    <property type="component" value="Unassembled WGS sequence"/>
</dbReference>
<dbReference type="InterPro" id="IPR011044">
    <property type="entry name" value="Quino_amine_DH_bsu"/>
</dbReference>
<dbReference type="InterPro" id="IPR015943">
    <property type="entry name" value="WD40/YVTN_repeat-like_dom_sf"/>
</dbReference>
<dbReference type="PANTHER" id="PTHR22847">
    <property type="entry name" value="WD40 REPEAT PROTEIN"/>
    <property type="match status" value="1"/>
</dbReference>
<gene>
    <name evidence="5" type="ORF">GCM10009665_00650</name>
</gene>
<dbReference type="PROSITE" id="PS50082">
    <property type="entry name" value="WD_REPEATS_2"/>
    <property type="match status" value="3"/>
</dbReference>
<feature type="repeat" description="WD" evidence="3">
    <location>
        <begin position="654"/>
        <end position="675"/>
    </location>
</feature>
<comment type="caution">
    <text evidence="5">The sequence shown here is derived from an EMBL/GenBank/DDBJ whole genome shotgun (WGS) entry which is preliminary data.</text>
</comment>
<evidence type="ECO:0000256" key="1">
    <source>
        <dbReference type="ARBA" id="ARBA00022574"/>
    </source>
</evidence>
<evidence type="ECO:0000256" key="4">
    <source>
        <dbReference type="SAM" id="MobiDB-lite"/>
    </source>
</evidence>
<keyword evidence="6" id="KW-1185">Reference proteome</keyword>
<dbReference type="SUPFAM" id="SSF50969">
    <property type="entry name" value="YVTN repeat-like/Quinoprotein amine dehydrogenase"/>
    <property type="match status" value="1"/>
</dbReference>
<dbReference type="PANTHER" id="PTHR22847:SF637">
    <property type="entry name" value="WD REPEAT DOMAIN 5B"/>
    <property type="match status" value="1"/>
</dbReference>
<dbReference type="PROSITE" id="PS00678">
    <property type="entry name" value="WD_REPEATS_1"/>
    <property type="match status" value="2"/>
</dbReference>
<protein>
    <recommendedName>
        <fullName evidence="7">WD40 repeat protein</fullName>
    </recommendedName>
</protein>
<feature type="region of interest" description="Disordered" evidence="4">
    <location>
        <begin position="298"/>
        <end position="321"/>
    </location>
</feature>
<feature type="compositionally biased region" description="Basic and acidic residues" evidence="4">
    <location>
        <begin position="298"/>
        <end position="307"/>
    </location>
</feature>
<dbReference type="SMART" id="SM00320">
    <property type="entry name" value="WD40"/>
    <property type="match status" value="5"/>
</dbReference>
<feature type="repeat" description="WD" evidence="3">
    <location>
        <begin position="415"/>
        <end position="458"/>
    </location>
</feature>
<name>A0ABP4G5M5_9ACTN</name>
<reference evidence="6" key="1">
    <citation type="journal article" date="2019" name="Int. J. Syst. Evol. Microbiol.">
        <title>The Global Catalogue of Microorganisms (GCM) 10K type strain sequencing project: providing services to taxonomists for standard genome sequencing and annotation.</title>
        <authorList>
            <consortium name="The Broad Institute Genomics Platform"/>
            <consortium name="The Broad Institute Genome Sequencing Center for Infectious Disease"/>
            <person name="Wu L."/>
            <person name="Ma J."/>
        </authorList>
    </citation>
    <scope>NUCLEOTIDE SEQUENCE [LARGE SCALE GENOMIC DNA]</scope>
    <source>
        <strain evidence="6">JCM 13004</strain>
    </source>
</reference>
<evidence type="ECO:0000313" key="5">
    <source>
        <dbReference type="EMBL" id="GAA1214748.1"/>
    </source>
</evidence>
<proteinExistence type="predicted"/>
<dbReference type="Pfam" id="PF00400">
    <property type="entry name" value="WD40"/>
    <property type="match status" value="3"/>
</dbReference>
<feature type="repeat" description="WD" evidence="3">
    <location>
        <begin position="164"/>
        <end position="207"/>
    </location>
</feature>
<accession>A0ABP4G5M5</accession>
<evidence type="ECO:0008006" key="7">
    <source>
        <dbReference type="Google" id="ProtNLM"/>
    </source>
</evidence>
<dbReference type="PRINTS" id="PR00320">
    <property type="entry name" value="GPROTEINBRPT"/>
</dbReference>
<dbReference type="InterPro" id="IPR019775">
    <property type="entry name" value="WD40_repeat_CS"/>
</dbReference>